<feature type="domain" description="Phosphatidic acid phosphatase type 2/haloperoxidase" evidence="8">
    <location>
        <begin position="53"/>
        <end position="162"/>
    </location>
</feature>
<dbReference type="EMBL" id="JADIMU010000004">
    <property type="protein sequence ID" value="MBO8442247.1"/>
    <property type="molecule type" value="Genomic_DNA"/>
</dbReference>
<dbReference type="InterPro" id="IPR036938">
    <property type="entry name" value="PAP2/HPO_sf"/>
</dbReference>
<organism evidence="9 10">
    <name type="scientific">Candidatus Aphodenecus pullistercoris</name>
    <dbReference type="NCBI Taxonomy" id="2840669"/>
    <lineage>
        <taxon>Bacteria</taxon>
        <taxon>Pseudomonadati</taxon>
        <taxon>Spirochaetota</taxon>
        <taxon>Spirochaetia</taxon>
        <taxon>Spirochaetales</taxon>
        <taxon>Candidatus Aphodenecus</taxon>
    </lineage>
</organism>
<feature type="transmembrane region" description="Helical" evidence="7">
    <location>
        <begin position="147"/>
        <end position="169"/>
    </location>
</feature>
<keyword evidence="3 7" id="KW-0812">Transmembrane</keyword>
<dbReference type="Pfam" id="PF01569">
    <property type="entry name" value="PAP2"/>
    <property type="match status" value="1"/>
</dbReference>
<dbReference type="PANTHER" id="PTHR14969:SF62">
    <property type="entry name" value="DECAPRENYLPHOSPHORYL-5-PHOSPHORIBOSE PHOSPHATASE RV3807C-RELATED"/>
    <property type="match status" value="1"/>
</dbReference>
<keyword evidence="4" id="KW-0378">Hydrolase</keyword>
<dbReference type="AlphaFoldDB" id="A0A9D9HAD6"/>
<evidence type="ECO:0000256" key="4">
    <source>
        <dbReference type="ARBA" id="ARBA00022801"/>
    </source>
</evidence>
<name>A0A9D9HAD6_9SPIR</name>
<evidence type="ECO:0000256" key="2">
    <source>
        <dbReference type="ARBA" id="ARBA00022475"/>
    </source>
</evidence>
<keyword evidence="6 7" id="KW-0472">Membrane</keyword>
<evidence type="ECO:0000313" key="9">
    <source>
        <dbReference type="EMBL" id="MBO8442247.1"/>
    </source>
</evidence>
<evidence type="ECO:0000259" key="8">
    <source>
        <dbReference type="SMART" id="SM00014"/>
    </source>
</evidence>
<evidence type="ECO:0000256" key="5">
    <source>
        <dbReference type="ARBA" id="ARBA00022989"/>
    </source>
</evidence>
<dbReference type="GO" id="GO:0005886">
    <property type="term" value="C:plasma membrane"/>
    <property type="evidence" value="ECO:0007669"/>
    <property type="project" value="UniProtKB-SubCell"/>
</dbReference>
<dbReference type="InterPro" id="IPR000326">
    <property type="entry name" value="PAP2/HPO"/>
</dbReference>
<evidence type="ECO:0000313" key="10">
    <source>
        <dbReference type="Proteomes" id="UP000823633"/>
    </source>
</evidence>
<dbReference type="CDD" id="cd01610">
    <property type="entry name" value="PAP2_like"/>
    <property type="match status" value="1"/>
</dbReference>
<evidence type="ECO:0000256" key="6">
    <source>
        <dbReference type="ARBA" id="ARBA00023136"/>
    </source>
</evidence>
<evidence type="ECO:0000256" key="7">
    <source>
        <dbReference type="SAM" id="Phobius"/>
    </source>
</evidence>
<dbReference type="SMART" id="SM00014">
    <property type="entry name" value="acidPPc"/>
    <property type="match status" value="1"/>
</dbReference>
<dbReference type="Gene3D" id="1.20.144.10">
    <property type="entry name" value="Phosphatidic acid phosphatase type 2/haloperoxidase"/>
    <property type="match status" value="1"/>
</dbReference>
<proteinExistence type="predicted"/>
<dbReference type="GO" id="GO:0016787">
    <property type="term" value="F:hydrolase activity"/>
    <property type="evidence" value="ECO:0007669"/>
    <property type="project" value="UniProtKB-KW"/>
</dbReference>
<comment type="caution">
    <text evidence="9">The sequence shown here is derived from an EMBL/GenBank/DDBJ whole genome shotgun (WGS) entry which is preliminary data.</text>
</comment>
<gene>
    <name evidence="9" type="ORF">IAC42_00590</name>
</gene>
<protein>
    <submittedName>
        <fullName evidence="9">Phosphatase PAP2 family protein</fullName>
    </submittedName>
</protein>
<sequence>MIWELRFLESFHDVLSCVFMDRLMVLLSWLGDGGLVWLLLCLILLIRPQTRRLGLSMALSLAFELVSCSLLKVVVARPRPFTIERDVALLVDPPTDWSFPSGHTASSFAAASALKDAGWKATLPAAILASLIALSRLYLFVHFPSDVVAGLALGLVCGWLGRYCTDVIWRLSRHGKDRGVA</sequence>
<feature type="transmembrane region" description="Helical" evidence="7">
    <location>
        <begin position="121"/>
        <end position="141"/>
    </location>
</feature>
<reference evidence="9" key="2">
    <citation type="journal article" date="2021" name="PeerJ">
        <title>Extensive microbial diversity within the chicken gut microbiome revealed by metagenomics and culture.</title>
        <authorList>
            <person name="Gilroy R."/>
            <person name="Ravi A."/>
            <person name="Getino M."/>
            <person name="Pursley I."/>
            <person name="Horton D.L."/>
            <person name="Alikhan N.F."/>
            <person name="Baker D."/>
            <person name="Gharbi K."/>
            <person name="Hall N."/>
            <person name="Watson M."/>
            <person name="Adriaenssens E.M."/>
            <person name="Foster-Nyarko E."/>
            <person name="Jarju S."/>
            <person name="Secka A."/>
            <person name="Antonio M."/>
            <person name="Oren A."/>
            <person name="Chaudhuri R.R."/>
            <person name="La Ragione R."/>
            <person name="Hildebrand F."/>
            <person name="Pallen M.J."/>
        </authorList>
    </citation>
    <scope>NUCLEOTIDE SEQUENCE</scope>
    <source>
        <strain evidence="9">11167</strain>
    </source>
</reference>
<feature type="transmembrane region" description="Helical" evidence="7">
    <location>
        <begin position="58"/>
        <end position="77"/>
    </location>
</feature>
<keyword evidence="2" id="KW-1003">Cell membrane</keyword>
<comment type="subcellular location">
    <subcellularLocation>
        <location evidence="1">Cell membrane</location>
        <topology evidence="1">Multi-pass membrane protein</topology>
    </subcellularLocation>
</comment>
<accession>A0A9D9HAD6</accession>
<evidence type="ECO:0000256" key="1">
    <source>
        <dbReference type="ARBA" id="ARBA00004651"/>
    </source>
</evidence>
<keyword evidence="5 7" id="KW-1133">Transmembrane helix</keyword>
<evidence type="ECO:0000256" key="3">
    <source>
        <dbReference type="ARBA" id="ARBA00022692"/>
    </source>
</evidence>
<dbReference type="PANTHER" id="PTHR14969">
    <property type="entry name" value="SPHINGOSINE-1-PHOSPHATE PHOSPHOHYDROLASE"/>
    <property type="match status" value="1"/>
</dbReference>
<feature type="transmembrane region" description="Helical" evidence="7">
    <location>
        <begin position="23"/>
        <end position="46"/>
    </location>
</feature>
<dbReference type="SUPFAM" id="SSF48317">
    <property type="entry name" value="Acid phosphatase/Vanadium-dependent haloperoxidase"/>
    <property type="match status" value="1"/>
</dbReference>
<dbReference type="Proteomes" id="UP000823633">
    <property type="component" value="Unassembled WGS sequence"/>
</dbReference>
<reference evidence="9" key="1">
    <citation type="submission" date="2020-10" db="EMBL/GenBank/DDBJ databases">
        <authorList>
            <person name="Gilroy R."/>
        </authorList>
    </citation>
    <scope>NUCLEOTIDE SEQUENCE</scope>
    <source>
        <strain evidence="9">11167</strain>
    </source>
</reference>